<reference evidence="2 3" key="1">
    <citation type="submission" date="2017-02" db="EMBL/GenBank/DDBJ databases">
        <title>Genomic diversity within the haloalkaliphilic genus Thioalkalivibrio.</title>
        <authorList>
            <person name="Ahn A.-C."/>
            <person name="Meier-Kolthoff J."/>
            <person name="Overmars L."/>
            <person name="Richter M."/>
            <person name="Woyke T."/>
            <person name="Sorokin D.Y."/>
            <person name="Muyzer G."/>
        </authorList>
    </citation>
    <scope>NUCLEOTIDE SEQUENCE [LARGE SCALE GENOMIC DNA]</scope>
    <source>
        <strain evidence="2 3">HL17</strain>
    </source>
</reference>
<accession>A0A1V3A1X4</accession>
<evidence type="ECO:0000313" key="3">
    <source>
        <dbReference type="Proteomes" id="UP000189177"/>
    </source>
</evidence>
<dbReference type="Proteomes" id="UP000189177">
    <property type="component" value="Unassembled WGS sequence"/>
</dbReference>
<keyword evidence="3" id="KW-1185">Reference proteome</keyword>
<name>A0A1V3A1X4_9GAMM</name>
<evidence type="ECO:0000256" key="1">
    <source>
        <dbReference type="SAM" id="MobiDB-lite"/>
    </source>
</evidence>
<comment type="caution">
    <text evidence="2">The sequence shown here is derived from an EMBL/GenBank/DDBJ whole genome shotgun (WGS) entry which is preliminary data.</text>
</comment>
<feature type="compositionally biased region" description="Polar residues" evidence="1">
    <location>
        <begin position="120"/>
        <end position="135"/>
    </location>
</feature>
<evidence type="ECO:0000313" key="2">
    <source>
        <dbReference type="EMBL" id="OOC11336.1"/>
    </source>
</evidence>
<organism evidence="2 3">
    <name type="scientific">Thioalkalivibrio halophilus</name>
    <dbReference type="NCBI Taxonomy" id="252474"/>
    <lineage>
        <taxon>Bacteria</taxon>
        <taxon>Pseudomonadati</taxon>
        <taxon>Pseudomonadota</taxon>
        <taxon>Gammaproteobacteria</taxon>
        <taxon>Chromatiales</taxon>
        <taxon>Ectothiorhodospiraceae</taxon>
        <taxon>Thioalkalivibrio</taxon>
    </lineage>
</organism>
<dbReference type="AlphaFoldDB" id="A0A1V3A1X4"/>
<gene>
    <name evidence="2" type="ORF">B1A74_00760</name>
</gene>
<sequence length="151" mass="16365">MTPKLKHSPQRTQWVTGHVARNHGDVSHAKLEQIVADALEGALIHDHDSMTTHRKFGRADAAPAGGIRTDGGNPTMTKRNQDDAADRIRAKQDAAMDDLRNAHRRPSRGMTKADAKAATVGTTRAAQPKTTTDASAESAFEAMKNAHRRAK</sequence>
<dbReference type="STRING" id="252474.B1A74_00760"/>
<feature type="region of interest" description="Disordered" evidence="1">
    <location>
        <begin position="55"/>
        <end position="151"/>
    </location>
</feature>
<feature type="compositionally biased region" description="Basic and acidic residues" evidence="1">
    <location>
        <begin position="79"/>
        <end position="101"/>
    </location>
</feature>
<dbReference type="RefSeq" id="WP_077243494.1">
    <property type="nucleotide sequence ID" value="NZ_MUZR01000003.1"/>
</dbReference>
<dbReference type="EMBL" id="MUZR01000003">
    <property type="protein sequence ID" value="OOC11336.1"/>
    <property type="molecule type" value="Genomic_DNA"/>
</dbReference>
<proteinExistence type="predicted"/>
<protein>
    <submittedName>
        <fullName evidence="2">Uncharacterized protein</fullName>
    </submittedName>
</protein>